<reference evidence="3" key="1">
    <citation type="submission" date="2020-05" db="EMBL/GenBank/DDBJ databases">
        <authorList>
            <person name="Chiriac C."/>
            <person name="Salcher M."/>
            <person name="Ghai R."/>
            <person name="Kavagutti S V."/>
        </authorList>
    </citation>
    <scope>NUCLEOTIDE SEQUENCE</scope>
</reference>
<dbReference type="EMBL" id="CAFBMH010000018">
    <property type="protein sequence ID" value="CAB4899044.1"/>
    <property type="molecule type" value="Genomic_DNA"/>
</dbReference>
<dbReference type="Pfam" id="PF00440">
    <property type="entry name" value="TetR_N"/>
    <property type="match status" value="1"/>
</dbReference>
<protein>
    <submittedName>
        <fullName evidence="3">Unannotated protein</fullName>
    </submittedName>
</protein>
<dbReference type="SUPFAM" id="SSF46689">
    <property type="entry name" value="Homeodomain-like"/>
    <property type="match status" value="1"/>
</dbReference>
<dbReference type="EMBL" id="CAFABA010000001">
    <property type="protein sequence ID" value="CAB4811783.1"/>
    <property type="molecule type" value="Genomic_DNA"/>
</dbReference>
<evidence type="ECO:0000313" key="5">
    <source>
        <dbReference type="EMBL" id="CAB4899044.1"/>
    </source>
</evidence>
<accession>A0A6J6TKJ7</accession>
<dbReference type="EMBL" id="CAEZYR010000054">
    <property type="protein sequence ID" value="CAB4747424.1"/>
    <property type="molecule type" value="Genomic_DNA"/>
</dbReference>
<dbReference type="AlphaFoldDB" id="A0A6J6TKJ7"/>
<evidence type="ECO:0000313" key="6">
    <source>
        <dbReference type="EMBL" id="CAB4994871.1"/>
    </source>
</evidence>
<evidence type="ECO:0000313" key="3">
    <source>
        <dbReference type="EMBL" id="CAB4747424.1"/>
    </source>
</evidence>
<dbReference type="InterPro" id="IPR009057">
    <property type="entry name" value="Homeodomain-like_sf"/>
</dbReference>
<dbReference type="Gene3D" id="1.10.357.10">
    <property type="entry name" value="Tetracycline Repressor, domain 2"/>
    <property type="match status" value="1"/>
</dbReference>
<name>A0A6J6TKJ7_9ZZZZ</name>
<feature type="domain" description="HTH tetR-type" evidence="2">
    <location>
        <begin position="4"/>
        <end position="48"/>
    </location>
</feature>
<dbReference type="EMBL" id="CAFBOS010000065">
    <property type="protein sequence ID" value="CAB4994871.1"/>
    <property type="molecule type" value="Genomic_DNA"/>
</dbReference>
<proteinExistence type="predicted"/>
<keyword evidence="1" id="KW-0238">DNA-binding</keyword>
<organism evidence="3">
    <name type="scientific">freshwater metagenome</name>
    <dbReference type="NCBI Taxonomy" id="449393"/>
    <lineage>
        <taxon>unclassified sequences</taxon>
        <taxon>metagenomes</taxon>
        <taxon>ecological metagenomes</taxon>
    </lineage>
</organism>
<dbReference type="InterPro" id="IPR001647">
    <property type="entry name" value="HTH_TetR"/>
</dbReference>
<evidence type="ECO:0000313" key="4">
    <source>
        <dbReference type="EMBL" id="CAB4811783.1"/>
    </source>
</evidence>
<evidence type="ECO:0000256" key="1">
    <source>
        <dbReference type="ARBA" id="ARBA00023125"/>
    </source>
</evidence>
<gene>
    <name evidence="3" type="ORF">UFOPK2754_01598</name>
    <name evidence="4" type="ORF">UFOPK3139_00035</name>
    <name evidence="5" type="ORF">UFOPK3543_00754</name>
    <name evidence="6" type="ORF">UFOPK3967_01254</name>
</gene>
<dbReference type="GO" id="GO:0003677">
    <property type="term" value="F:DNA binding"/>
    <property type="evidence" value="ECO:0007669"/>
    <property type="project" value="UniProtKB-KW"/>
</dbReference>
<sequence>MILVAERLIAERGIDAVSLREIGAAAGQRNNSAAQYHFGTKEGLVAAIYEYRMRSMNEQRLAALAVLELTGDHAELVALVDVLVTPLIDVITPGESWYARFLAQLSARGTWAGCYPAPPRSLQDGVWQARGRLKVLLADVPEAVLSARLRLAFGLILAVAEDVERGFLPDSHVAASVAADAIVAMLVGPVSARASADVRAGSAPVGLI</sequence>
<evidence type="ECO:0000259" key="2">
    <source>
        <dbReference type="Pfam" id="PF00440"/>
    </source>
</evidence>